<dbReference type="PROSITE" id="PS50110">
    <property type="entry name" value="RESPONSE_REGULATORY"/>
    <property type="match status" value="1"/>
</dbReference>
<dbReference type="GO" id="GO:0000160">
    <property type="term" value="P:phosphorelay signal transduction system"/>
    <property type="evidence" value="ECO:0007669"/>
    <property type="project" value="InterPro"/>
</dbReference>
<dbReference type="InterPro" id="IPR011009">
    <property type="entry name" value="Kinase-like_dom_sf"/>
</dbReference>
<comment type="catalytic activity">
    <reaction evidence="10">
        <text>L-threonyl-[protein] + ATP = O-phospho-L-threonyl-[protein] + ADP + H(+)</text>
        <dbReference type="Rhea" id="RHEA:46608"/>
        <dbReference type="Rhea" id="RHEA-COMP:11060"/>
        <dbReference type="Rhea" id="RHEA-COMP:11605"/>
        <dbReference type="ChEBI" id="CHEBI:15378"/>
        <dbReference type="ChEBI" id="CHEBI:30013"/>
        <dbReference type="ChEBI" id="CHEBI:30616"/>
        <dbReference type="ChEBI" id="CHEBI:61977"/>
        <dbReference type="ChEBI" id="CHEBI:456216"/>
        <dbReference type="EC" id="2.7.11.1"/>
    </reaction>
</comment>
<feature type="compositionally biased region" description="Polar residues" evidence="14">
    <location>
        <begin position="2405"/>
        <end position="2419"/>
    </location>
</feature>
<dbReference type="PROSITE" id="PS00108">
    <property type="entry name" value="PROTEIN_KINASE_ST"/>
    <property type="match status" value="1"/>
</dbReference>
<evidence type="ECO:0000313" key="19">
    <source>
        <dbReference type="Proteomes" id="UP000327013"/>
    </source>
</evidence>
<evidence type="ECO:0000256" key="5">
    <source>
        <dbReference type="ARBA" id="ARBA00022679"/>
    </source>
</evidence>
<feature type="compositionally biased region" description="Polar residues" evidence="14">
    <location>
        <begin position="2502"/>
        <end position="2521"/>
    </location>
</feature>
<organism evidence="18 19">
    <name type="scientific">Carpinus fangiana</name>
    <dbReference type="NCBI Taxonomy" id="176857"/>
    <lineage>
        <taxon>Eukaryota</taxon>
        <taxon>Viridiplantae</taxon>
        <taxon>Streptophyta</taxon>
        <taxon>Embryophyta</taxon>
        <taxon>Tracheophyta</taxon>
        <taxon>Spermatophyta</taxon>
        <taxon>Magnoliopsida</taxon>
        <taxon>eudicotyledons</taxon>
        <taxon>Gunneridae</taxon>
        <taxon>Pentapetalae</taxon>
        <taxon>rosids</taxon>
        <taxon>fabids</taxon>
        <taxon>Fagales</taxon>
        <taxon>Betulaceae</taxon>
        <taxon>Carpinus</taxon>
    </lineage>
</organism>
<keyword evidence="4 13" id="KW-0853">WD repeat</keyword>
<dbReference type="CDD" id="cd17546">
    <property type="entry name" value="REC_hyHK_CKI1_RcsC-like"/>
    <property type="match status" value="1"/>
</dbReference>
<dbReference type="CDD" id="cd15873">
    <property type="entry name" value="R-SNARE_STXBP5_6"/>
    <property type="match status" value="1"/>
</dbReference>
<feature type="compositionally biased region" description="Polar residues" evidence="14">
    <location>
        <begin position="2086"/>
        <end position="2107"/>
    </location>
</feature>
<dbReference type="GO" id="GO:0004674">
    <property type="term" value="F:protein serine/threonine kinase activity"/>
    <property type="evidence" value="ECO:0007669"/>
    <property type="project" value="UniProtKB-KW"/>
</dbReference>
<evidence type="ECO:0000313" key="18">
    <source>
        <dbReference type="EMBL" id="KAB8532587.1"/>
    </source>
</evidence>
<dbReference type="InterPro" id="IPR050236">
    <property type="entry name" value="Ser_Thr_kinase_AGC"/>
</dbReference>
<dbReference type="EC" id="2.7.11.1" evidence="1"/>
<comment type="catalytic activity">
    <reaction evidence="11">
        <text>L-seryl-[protein] + ATP = O-phospho-L-seryl-[protein] + ADP + H(+)</text>
        <dbReference type="Rhea" id="RHEA:17989"/>
        <dbReference type="Rhea" id="RHEA-COMP:9863"/>
        <dbReference type="Rhea" id="RHEA-COMP:11604"/>
        <dbReference type="ChEBI" id="CHEBI:15378"/>
        <dbReference type="ChEBI" id="CHEBI:29999"/>
        <dbReference type="ChEBI" id="CHEBI:30616"/>
        <dbReference type="ChEBI" id="CHEBI:83421"/>
        <dbReference type="ChEBI" id="CHEBI:456216"/>
        <dbReference type="EC" id="2.7.11.1"/>
    </reaction>
</comment>
<sequence>MAHLLRGKQAGIQNDFSAAVTADFFIPDDLRRYGISSRITQLAYDPVQSLLAAGTASTPAGSGQVYVFGQKRICANFPLVTPKASVKWLRFCSDRLLVLDDKNDFSVFSLETKTLIASYSPPGHVSAVASDPTLDFAILGMQNGDILAYDIDREAIAPFRLPCFASELNPRARSVPVVSLSIHPRDIGTLLIGYTEGAVLYSFKQNKPVKTFKYFVPRGAPGGDSASMTTDRSPKLTQAVWHPTGTYIMTGHEDSSMVTWDTKEGKLILARTLTETNVDQPQGSAMRQAESAAPKTPLSKIAWCANGADPDDTAILVAGGAEAFQPAAGLTLFELGRTPVYMTTPWNLQAEHFANPKRQRMLPTPPGVEVVDFCLVPRKTPWFAGAHDPIAIIALLASGEITTLSFPSGYPISPSNQLPLSLTFVHPFVTCLSYTSVGRGRWLGLTENRTSGPKFLVGGAEATHPLKRYEDRSIVQMGHADGSVRIWDAGHGDEIENDTVVQADVGRALGRADNLFISQIAMSGASGELAAGLRSGEMIIFRWGRNKAAGKEPIQARPKKAFELVDVSDQKEPNLGEGFHPFTMLDQQAGPVTALKVSDVGFIAVGYESGALVVIDMRGPAIIFTGNATDVVKQGKHGGFMKRRDDSAQQSHPTTLEFSVMTLENENYSSILLHAGTSSGHVLTFKILPDPSGRYSVAHAGITVMENPVTHIFPIASATGLPAYASQSVVGNLRSGVKVDGALLCITRSEARIFRPGPSSKGAHKSWDSSVFCDAAGVTKVLDLGMALVCLFGDGTARAFSLPGLREIASTNLSGKLDAKRNRDAAITPSGDLISWTGPSELAMLNVWGTGADETHTNDRLLNPSLLIPPRPTISNFQWVSGTQFITPSDLDILIGGPNRPPSKRMLAQSRADEAAARDAARNAATGRATGTPMSAASGTGDQEGYWAYMQRQVQERTEKLGLMGDSMDRLEDNSSGWANDVNKYVAKQKRGLVTSGERDTRAKIGRDGRVYSDDEVRIRGVGMQIAIATREQSAARGHQTFRQLVRAPPSARTAAKCRCKCGRASAEGCARYTAADNVATHDLPTEKPPVHRLNTTDVHEQGQTLKDAAEQSLNIILDLTLDGKIRWVSPSWQNIVGTPPESVFGVPIEDVLLDNKTVFADAVQALKADDSGSKNVRFAVQMGPDSLLKIKEVGHETEDPSKEDSVDDSLQVISLEAQGIMVYTPTSDESHTMWMIKPAVQREVTIDLPEILVDSLGVGAEMLAQHLTLLATLGPTETQHHPEPAPVLCRICERQITPWWFPKHTELCLQEHQAEAELQLAQESLTDHRNQIVKVLDALEVQHRYKTEASTDATAIAPPMAEYNGQVIGTPSVASSTASSRLPSPGVPASRERSMSRSGGLHHRRARSFTVRRPLARIVELVLDLCDTALEISTPALKEARTGDDEIRTQSPQSEGRITQVQQWQSPGGGALDNEFGLSALCEDTAKLCRAKVEAVMYYRRILEYSERIRSEYTSLVQECIDAALHKAAQVAAGDVSSDELSSDDSTSREHTADEAEIPQDPPASFKSDSPLSGSLEKRPLGSSLASALKAASRSPSQSPHRRLSSVISTRSSSPHGCPTPRSHAGTLSTLTQDRVAQLTDTEAGGESDDGSVRSSVRSRPRRVDSPKSESGPAQPGASRERKRTSLVLPRAMSISRHPSPARPAGQPQSPMRLTKPRLPSGQSQAGDGVKSPLMSPTLSSSEFHSPVIHPQQLPMRHHRRQSSAASSDILRMGAPMSPQISMTNNPQPKAVPPSIRDFEIIKPISKGAFGSVYLSKKKSTGDYFAIKALKKADMVAKNQVTNVKAERAIMMRQGESDFVAKLYWTFPSKDYIFLVMEYLNGGDCASLVRALGALPEDWAKRYMAEVVQGVEHLHSREIVHRDLKPDNLLIDQKGHLKLTDFGLSRMGLIGRQKRALKAEPNTNPPDPFKQGPFARSASMASSRSASFDFQGSFSPGQTPAMTPAHPSDLQPSYFSLSRETSIHGREPARQNSQHASDVGDTEQLQAAFRRFSMVDNAWDSSRSSPQEDSIKEDAESPDGGVLSKSISNTSNMPKHNTPPQNQASQMPPPPLALFDPDDSNRRFVGTPDYLAPETINGLGQDELSDWWSLGCILFEFLYGYPPFHAKTPDQVFENILHRKIDWPEDDGEVSDEAKDLMNRLMCLEPSKRLGANADEAFESGGEEIKKHPWFADIEWDTLNEKQPSFVPASDDPENTEYFDARGATPHDFATEFEDQNTSPALTPSSEYPDRPHDALSRVRIAINFNKRGLMPLSIPPHVRESRSRRLSEPVVADDFGQFSFKNLPVLEKANKDVIQKLRAEALQAQSRSSQQPPKPQSPPSQPPPALEGSPMLPMPMPMPLKRTLSTNRGGRSASPSQLAGAANPSPNRGSQPSSPLVQFSAGQHERRKTSSGSSNSGAGSLQPGSFFEVPRLSTSLKTSSAASSPIRPARSPIAFEKQPIPNSSNSPRARSHTVGSSESDPSRERISKHQKQHSQVLDVSPSSSDNDETRQKALLQVQRRRQNSRRMSQITLNEGPIFRPLDVLICEDHPISRIVMEKLFEKLRCRAIIVQNGAECMRYAMGLVKFDLIVMEYKLPQVSGADVARMIRETKNANCHTPIVACTGYLKELQTPNNFNGLIEKPPTEEKLVDIMTRLCHWRPTSSGGPSSSVTVPSMPIPPAMPHSNLRHESFHNESSPTSTSSGYAAAAFGSSYHGSSREDSISSASVYTDDVRSEGASSLGNKHYLEERFSGLGISEAAAAFPRRSSGLAHAIAGLSHEASAPGDLASHAAPIEYGADDEDEELGTNRARSRSPRAGPTGSKFQPSSKLTTEMLRQDSQSSVITVAKRSPVSTPLHLTTDAIDAMHLSATTPPEVFEQPPDIQPLGKEHATLFQQSERLAPVVEAESEATPRAI</sequence>
<evidence type="ECO:0000259" key="15">
    <source>
        <dbReference type="PROSITE" id="PS50011"/>
    </source>
</evidence>
<dbReference type="GO" id="GO:0005634">
    <property type="term" value="C:nucleus"/>
    <property type="evidence" value="ECO:0007669"/>
    <property type="project" value="TreeGrafter"/>
</dbReference>
<feature type="compositionally biased region" description="Low complexity" evidence="14">
    <location>
        <begin position="1976"/>
        <end position="1988"/>
    </location>
</feature>
<feature type="region of interest" description="Disordered" evidence="14">
    <location>
        <begin position="2724"/>
        <end position="2745"/>
    </location>
</feature>
<feature type="compositionally biased region" description="Polar residues" evidence="14">
    <location>
        <begin position="1627"/>
        <end position="1642"/>
    </location>
</feature>
<dbReference type="InterPro" id="IPR013905">
    <property type="entry name" value="Lgl_C_dom"/>
</dbReference>
<dbReference type="SMART" id="SM00320">
    <property type="entry name" value="WD40"/>
    <property type="match status" value="4"/>
</dbReference>
<feature type="compositionally biased region" description="Polar residues" evidence="14">
    <location>
        <begin position="2535"/>
        <end position="2546"/>
    </location>
</feature>
<keyword evidence="3" id="KW-0597">Phosphoprotein</keyword>
<evidence type="ECO:0000259" key="16">
    <source>
        <dbReference type="PROSITE" id="PS50110"/>
    </source>
</evidence>
<dbReference type="GO" id="GO:0005737">
    <property type="term" value="C:cytoplasm"/>
    <property type="evidence" value="ECO:0007669"/>
    <property type="project" value="TreeGrafter"/>
</dbReference>
<keyword evidence="7" id="KW-0547">Nucleotide-binding</keyword>
<dbReference type="InterPro" id="IPR008271">
    <property type="entry name" value="Ser/Thr_kinase_AS"/>
</dbReference>
<dbReference type="PROSITE" id="PS51285">
    <property type="entry name" value="AGC_KINASE_CTER"/>
    <property type="match status" value="1"/>
</dbReference>
<keyword evidence="6" id="KW-0677">Repeat</keyword>
<dbReference type="PROSITE" id="PS50011">
    <property type="entry name" value="PROTEIN_KINASE_DOM"/>
    <property type="match status" value="1"/>
</dbReference>
<dbReference type="InterPro" id="IPR015943">
    <property type="entry name" value="WD40/YVTN_repeat-like_dom_sf"/>
</dbReference>
<proteinExistence type="predicted"/>
<feature type="compositionally biased region" description="Polar residues" evidence="14">
    <location>
        <begin position="1736"/>
        <end position="1745"/>
    </location>
</feature>
<evidence type="ECO:0000256" key="6">
    <source>
        <dbReference type="ARBA" id="ARBA00022737"/>
    </source>
</evidence>
<dbReference type="GO" id="GO:1901992">
    <property type="term" value="P:positive regulation of mitotic cell cycle phase transition"/>
    <property type="evidence" value="ECO:0007669"/>
    <property type="project" value="UniProtKB-ARBA"/>
</dbReference>
<feature type="region of interest" description="Disordered" evidence="14">
    <location>
        <begin position="2839"/>
        <end position="2871"/>
    </location>
</feature>
<dbReference type="InterPro" id="IPR019775">
    <property type="entry name" value="WD40_repeat_CS"/>
</dbReference>
<feature type="compositionally biased region" description="Low complexity" evidence="14">
    <location>
        <begin position="1582"/>
        <end position="1598"/>
    </location>
</feature>
<feature type="compositionally biased region" description="Polar residues" evidence="14">
    <location>
        <begin position="2060"/>
        <end position="2069"/>
    </location>
</feature>
<keyword evidence="2" id="KW-0723">Serine/threonine-protein kinase</keyword>
<feature type="domain" description="Response regulatory" evidence="16">
    <location>
        <begin position="2584"/>
        <end position="2698"/>
    </location>
</feature>
<evidence type="ECO:0000256" key="2">
    <source>
        <dbReference type="ARBA" id="ARBA00022527"/>
    </source>
</evidence>
<dbReference type="FunFam" id="3.30.200.20:FF:001008">
    <property type="entry name" value="Serine/threonine-protein kinase cek1"/>
    <property type="match status" value="1"/>
</dbReference>
<dbReference type="FunFam" id="3.40.50.2300:FF:000139">
    <property type="entry name" value="Serine threonine protein kinase"/>
    <property type="match status" value="1"/>
</dbReference>
<feature type="compositionally biased region" description="Polar residues" evidence="14">
    <location>
        <begin position="2011"/>
        <end position="2021"/>
    </location>
</feature>
<feature type="compositionally biased region" description="Low complexity" evidence="14">
    <location>
        <begin position="922"/>
        <end position="931"/>
    </location>
</feature>
<dbReference type="Pfam" id="PF08596">
    <property type="entry name" value="Lgl_C"/>
    <property type="match status" value="1"/>
</dbReference>
<evidence type="ECO:0000256" key="13">
    <source>
        <dbReference type="PROSITE-ProRule" id="PRU00221"/>
    </source>
</evidence>
<comment type="caution">
    <text evidence="18">The sequence shown here is derived from an EMBL/GenBank/DDBJ whole genome shotgun (WGS) entry which is preliminary data.</text>
</comment>
<feature type="region of interest" description="Disordered" evidence="14">
    <location>
        <begin position="898"/>
        <end position="942"/>
    </location>
</feature>
<keyword evidence="5" id="KW-0808">Transferase</keyword>
<dbReference type="InterPro" id="IPR036322">
    <property type="entry name" value="WD40_repeat_dom_sf"/>
</dbReference>
<feature type="domain" description="AGC-kinase C-terminal" evidence="17">
    <location>
        <begin position="2233"/>
        <end position="2352"/>
    </location>
</feature>
<dbReference type="SMART" id="SM00448">
    <property type="entry name" value="REC"/>
    <property type="match status" value="1"/>
</dbReference>
<reference evidence="18 19" key="1">
    <citation type="submission" date="2019-06" db="EMBL/GenBank/DDBJ databases">
        <title>A chromosomal-level reference genome of Carpinus fangiana (Coryloideae, Betulaceae).</title>
        <authorList>
            <person name="Yang X."/>
            <person name="Wang Z."/>
            <person name="Zhang L."/>
            <person name="Hao G."/>
            <person name="Liu J."/>
            <person name="Yang Y."/>
        </authorList>
    </citation>
    <scope>NUCLEOTIDE SEQUENCE [LARGE SCALE GENOMIC DNA]</scope>
    <source>
        <strain evidence="18">Cfa_2016G</strain>
        <tissue evidence="18">Leaf</tissue>
    </source>
</reference>
<feature type="compositionally biased region" description="Low complexity" evidence="14">
    <location>
        <begin position="1606"/>
        <end position="1615"/>
    </location>
</feature>
<gene>
    <name evidence="18" type="ORF">FH972_025532</name>
</gene>
<evidence type="ECO:0000256" key="7">
    <source>
        <dbReference type="ARBA" id="ARBA00022741"/>
    </source>
</evidence>
<dbReference type="PROSITE" id="PS50082">
    <property type="entry name" value="WD_REPEATS_2"/>
    <property type="match status" value="1"/>
</dbReference>
<dbReference type="InterPro" id="IPR011006">
    <property type="entry name" value="CheY-like_superfamily"/>
</dbReference>
<feature type="domain" description="Protein kinase" evidence="15">
    <location>
        <begin position="1800"/>
        <end position="2232"/>
    </location>
</feature>
<feature type="compositionally biased region" description="Low complexity" evidence="14">
    <location>
        <begin position="2452"/>
        <end position="2462"/>
    </location>
</feature>
<evidence type="ECO:0000256" key="10">
    <source>
        <dbReference type="ARBA" id="ARBA00047899"/>
    </source>
</evidence>
<keyword evidence="19" id="KW-1185">Reference proteome</keyword>
<name>A0A5N6L1P2_9ROSI</name>
<keyword evidence="9" id="KW-0067">ATP-binding</keyword>
<feature type="compositionally biased region" description="Polar residues" evidence="14">
    <location>
        <begin position="932"/>
        <end position="941"/>
    </location>
</feature>
<protein>
    <recommendedName>
        <fullName evidence="1">non-specific serine/threonine protein kinase</fullName>
        <ecNumber evidence="1">2.7.11.1</ecNumber>
    </recommendedName>
</protein>
<dbReference type="EMBL" id="VIBQ01000057">
    <property type="protein sequence ID" value="KAB8532587.1"/>
    <property type="molecule type" value="Genomic_DNA"/>
</dbReference>
<dbReference type="Gene3D" id="1.10.510.10">
    <property type="entry name" value="Transferase(Phosphotransferase) domain 1"/>
    <property type="match status" value="2"/>
</dbReference>
<evidence type="ECO:0000256" key="4">
    <source>
        <dbReference type="ARBA" id="ARBA00022574"/>
    </source>
</evidence>
<dbReference type="InterPro" id="IPR001789">
    <property type="entry name" value="Sig_transdc_resp-reg_receiver"/>
</dbReference>
<dbReference type="CDD" id="cd05611">
    <property type="entry name" value="STKc_Rim15_like"/>
    <property type="match status" value="1"/>
</dbReference>
<dbReference type="PANTHER" id="PTHR24356:SF1">
    <property type="entry name" value="SERINE_THREONINE-PROTEIN KINASE GREATWALL"/>
    <property type="match status" value="1"/>
</dbReference>
<dbReference type="SMART" id="SM00220">
    <property type="entry name" value="S_TKc"/>
    <property type="match status" value="1"/>
</dbReference>
<dbReference type="PROSITE" id="PS00678">
    <property type="entry name" value="WD_REPEATS_1"/>
    <property type="match status" value="1"/>
</dbReference>
<dbReference type="Pfam" id="PF00069">
    <property type="entry name" value="Pkinase"/>
    <property type="match status" value="2"/>
</dbReference>
<feature type="compositionally biased region" description="Polar residues" evidence="14">
    <location>
        <begin position="1450"/>
        <end position="1467"/>
    </location>
</feature>
<evidence type="ECO:0000256" key="3">
    <source>
        <dbReference type="ARBA" id="ARBA00022553"/>
    </source>
</evidence>
<feature type="compositionally biased region" description="Low complexity" evidence="14">
    <location>
        <begin position="2474"/>
        <end position="2496"/>
    </location>
</feature>
<dbReference type="InterPro" id="IPR000961">
    <property type="entry name" value="AGC-kinase_C"/>
</dbReference>
<evidence type="ECO:0000256" key="9">
    <source>
        <dbReference type="ARBA" id="ARBA00022840"/>
    </source>
</evidence>
<dbReference type="InterPro" id="IPR000719">
    <property type="entry name" value="Prot_kinase_dom"/>
</dbReference>
<dbReference type="SUPFAM" id="SSF56112">
    <property type="entry name" value="Protein kinase-like (PK-like)"/>
    <property type="match status" value="1"/>
</dbReference>
<dbReference type="FunFam" id="1.10.510.10:FF:000664">
    <property type="entry name" value="Serine threonine protein kinase"/>
    <property type="match status" value="1"/>
</dbReference>
<dbReference type="SUPFAM" id="SSF50978">
    <property type="entry name" value="WD40 repeat-like"/>
    <property type="match status" value="2"/>
</dbReference>
<dbReference type="InterPro" id="IPR001680">
    <property type="entry name" value="WD40_rpt"/>
</dbReference>
<comment type="caution">
    <text evidence="12">Lacks conserved residue(s) required for the propagation of feature annotation.</text>
</comment>
<dbReference type="Gene3D" id="2.130.10.10">
    <property type="entry name" value="YVTN repeat-like/Quinoprotein amine dehydrogenase"/>
    <property type="match status" value="1"/>
</dbReference>
<feature type="region of interest" description="Disordered" evidence="14">
    <location>
        <begin position="1535"/>
        <end position="1745"/>
    </location>
</feature>
<dbReference type="FunFam" id="1.10.510.10:FF:000340">
    <property type="entry name" value="Serine threonine protein kinase"/>
    <property type="match status" value="1"/>
</dbReference>
<dbReference type="SUPFAM" id="SSF52172">
    <property type="entry name" value="CheY-like"/>
    <property type="match status" value="1"/>
</dbReference>
<feature type="region of interest" description="Disordered" evidence="14">
    <location>
        <begin position="1442"/>
        <end position="1467"/>
    </location>
</feature>
<feature type="compositionally biased region" description="Polar residues" evidence="14">
    <location>
        <begin position="2426"/>
        <end position="2443"/>
    </location>
</feature>
<dbReference type="Pfam" id="PF00072">
    <property type="entry name" value="Response_reg"/>
    <property type="match status" value="1"/>
</dbReference>
<dbReference type="Proteomes" id="UP000327013">
    <property type="component" value="Unassembled WGS sequence"/>
</dbReference>
<feature type="compositionally biased region" description="Pro residues" evidence="14">
    <location>
        <begin position="2374"/>
        <end position="2387"/>
    </location>
</feature>
<feature type="compositionally biased region" description="Polar residues" evidence="14">
    <location>
        <begin position="1372"/>
        <end position="1383"/>
    </location>
</feature>
<evidence type="ECO:0000256" key="12">
    <source>
        <dbReference type="PROSITE-ProRule" id="PRU00169"/>
    </source>
</evidence>
<feature type="repeat" description="WD" evidence="13">
    <location>
        <begin position="229"/>
        <end position="270"/>
    </location>
</feature>
<feature type="region of interest" description="Disordered" evidence="14">
    <location>
        <begin position="1372"/>
        <end position="1402"/>
    </location>
</feature>
<dbReference type="GO" id="GO:0005524">
    <property type="term" value="F:ATP binding"/>
    <property type="evidence" value="ECO:0007669"/>
    <property type="project" value="UniProtKB-KW"/>
</dbReference>
<evidence type="ECO:0000256" key="11">
    <source>
        <dbReference type="ARBA" id="ARBA00048679"/>
    </source>
</evidence>
<evidence type="ECO:0000256" key="8">
    <source>
        <dbReference type="ARBA" id="ARBA00022777"/>
    </source>
</evidence>
<evidence type="ECO:0000256" key="1">
    <source>
        <dbReference type="ARBA" id="ARBA00012513"/>
    </source>
</evidence>
<dbReference type="Gene3D" id="3.30.200.20">
    <property type="entry name" value="Phosphorylase Kinase, domain 1"/>
    <property type="match status" value="1"/>
</dbReference>
<feature type="compositionally biased region" description="Polar residues" evidence="14">
    <location>
        <begin position="1989"/>
        <end position="2002"/>
    </location>
</feature>
<accession>A0A5N6L1P2</accession>
<feature type="region of interest" description="Disordered" evidence="14">
    <location>
        <begin position="2364"/>
        <end position="2552"/>
    </location>
</feature>
<feature type="region of interest" description="Disordered" evidence="14">
    <location>
        <begin position="1957"/>
        <end position="2042"/>
    </location>
</feature>
<feature type="region of interest" description="Disordered" evidence="14">
    <location>
        <begin position="2059"/>
        <end position="2121"/>
    </location>
</feature>
<feature type="compositionally biased region" description="Basic and acidic residues" evidence="14">
    <location>
        <begin position="911"/>
        <end position="921"/>
    </location>
</feature>
<dbReference type="PANTHER" id="PTHR24356">
    <property type="entry name" value="SERINE/THREONINE-PROTEIN KINASE"/>
    <property type="match status" value="1"/>
</dbReference>
<keyword evidence="8" id="KW-0418">Kinase</keyword>
<dbReference type="Gene3D" id="3.40.50.2300">
    <property type="match status" value="1"/>
</dbReference>
<evidence type="ECO:0000259" key="17">
    <source>
        <dbReference type="PROSITE" id="PS51285"/>
    </source>
</evidence>
<evidence type="ECO:0000256" key="14">
    <source>
        <dbReference type="SAM" id="MobiDB-lite"/>
    </source>
</evidence>
<dbReference type="OrthoDB" id="162894at2759"/>